<reference evidence="6 7" key="1">
    <citation type="submission" date="2018-10" db="EMBL/GenBank/DDBJ databases">
        <title>Comparative analysis of microorganisms from saline springs in Andes Mountain Range, Colombia.</title>
        <authorList>
            <person name="Rubin E."/>
        </authorList>
    </citation>
    <scope>NUCLEOTIDE SEQUENCE [LARGE SCALE GENOMIC DNA]</scope>
    <source>
        <strain evidence="6 7">USBA GBX 843</strain>
    </source>
</reference>
<dbReference type="PROSITE" id="PS50931">
    <property type="entry name" value="HTH_LYSR"/>
    <property type="match status" value="1"/>
</dbReference>
<evidence type="ECO:0000259" key="5">
    <source>
        <dbReference type="PROSITE" id="PS50931"/>
    </source>
</evidence>
<dbReference type="Gene3D" id="1.10.10.10">
    <property type="entry name" value="Winged helix-like DNA-binding domain superfamily/Winged helix DNA-binding domain"/>
    <property type="match status" value="1"/>
</dbReference>
<dbReference type="OrthoDB" id="5289754at2"/>
<sequence>MIETRLLQQFIAVAEELHFNRAAERLHMAQPPLSQAIRKLEAAVGAPLFERTPRSVALTPAGAAFLETARRTVQSLEEGVAQTRRVAQGMEGHLTLAFINIAPYASLLQALRHFRERNPGIAFTMREATTQEQVNALEQGEVDIGFMRTPGTTTPHLRMQRLLSERICVALPAGHPLAAKARVDLALLRNEAFVASPRTLGKGFHDQLIGLCQTAGFVPDIVQHGRQMQTLIALVAAGFGIALLPASLATETREDVVFRPLQVDAAEDVSRLDLFMAWNETRTSAIRDRLIQAVLQSLTLP</sequence>
<comment type="caution">
    <text evidence="6">The sequence shown here is derived from an EMBL/GenBank/DDBJ whole genome shotgun (WGS) entry which is preliminary data.</text>
</comment>
<dbReference type="Pfam" id="PF03466">
    <property type="entry name" value="LysR_substrate"/>
    <property type="match status" value="1"/>
</dbReference>
<evidence type="ECO:0000256" key="3">
    <source>
        <dbReference type="ARBA" id="ARBA00023125"/>
    </source>
</evidence>
<dbReference type="PANTHER" id="PTHR30346:SF0">
    <property type="entry name" value="HCA OPERON TRANSCRIPTIONAL ACTIVATOR HCAR"/>
    <property type="match status" value="1"/>
</dbReference>
<comment type="similarity">
    <text evidence="1">Belongs to the LysR transcriptional regulatory family.</text>
</comment>
<dbReference type="InterPro" id="IPR036388">
    <property type="entry name" value="WH-like_DNA-bd_sf"/>
</dbReference>
<dbReference type="Proteomes" id="UP000274786">
    <property type="component" value="Unassembled WGS sequence"/>
</dbReference>
<dbReference type="InterPro" id="IPR036390">
    <property type="entry name" value="WH_DNA-bd_sf"/>
</dbReference>
<proteinExistence type="inferred from homology"/>
<evidence type="ECO:0000256" key="2">
    <source>
        <dbReference type="ARBA" id="ARBA00023015"/>
    </source>
</evidence>
<dbReference type="Gene3D" id="3.40.190.10">
    <property type="entry name" value="Periplasmic binding protein-like II"/>
    <property type="match status" value="2"/>
</dbReference>
<name>A0A498CEA0_9GAMM</name>
<evidence type="ECO:0000313" key="7">
    <source>
        <dbReference type="Proteomes" id="UP000274786"/>
    </source>
</evidence>
<gene>
    <name evidence="6" type="ORF">BCL79_0319</name>
</gene>
<evidence type="ECO:0000256" key="4">
    <source>
        <dbReference type="ARBA" id="ARBA00023163"/>
    </source>
</evidence>
<accession>A0A498CEA0</accession>
<evidence type="ECO:0000256" key="1">
    <source>
        <dbReference type="ARBA" id="ARBA00009437"/>
    </source>
</evidence>
<keyword evidence="3" id="KW-0238">DNA-binding</keyword>
<dbReference type="AlphaFoldDB" id="A0A498CEA0"/>
<protein>
    <submittedName>
        <fullName evidence="6">LysR family transcriptional regulator</fullName>
    </submittedName>
</protein>
<dbReference type="FunFam" id="1.10.10.10:FF:000001">
    <property type="entry name" value="LysR family transcriptional regulator"/>
    <property type="match status" value="1"/>
</dbReference>
<dbReference type="SUPFAM" id="SSF53850">
    <property type="entry name" value="Periplasmic binding protein-like II"/>
    <property type="match status" value="1"/>
</dbReference>
<dbReference type="SUPFAM" id="SSF46785">
    <property type="entry name" value="Winged helix' DNA-binding domain"/>
    <property type="match status" value="1"/>
</dbReference>
<organism evidence="6 7">
    <name type="scientific">Stenotrophomonas rhizophila</name>
    <dbReference type="NCBI Taxonomy" id="216778"/>
    <lineage>
        <taxon>Bacteria</taxon>
        <taxon>Pseudomonadati</taxon>
        <taxon>Pseudomonadota</taxon>
        <taxon>Gammaproteobacteria</taxon>
        <taxon>Lysobacterales</taxon>
        <taxon>Lysobacteraceae</taxon>
        <taxon>Stenotrophomonas</taxon>
    </lineage>
</organism>
<feature type="domain" description="HTH lysR-type" evidence="5">
    <location>
        <begin position="2"/>
        <end position="59"/>
    </location>
</feature>
<keyword evidence="2" id="KW-0805">Transcription regulation</keyword>
<dbReference type="GO" id="GO:0003677">
    <property type="term" value="F:DNA binding"/>
    <property type="evidence" value="ECO:0007669"/>
    <property type="project" value="UniProtKB-KW"/>
</dbReference>
<dbReference type="PANTHER" id="PTHR30346">
    <property type="entry name" value="TRANSCRIPTIONAL DUAL REGULATOR HCAR-RELATED"/>
    <property type="match status" value="1"/>
</dbReference>
<dbReference type="InterPro" id="IPR005119">
    <property type="entry name" value="LysR_subst-bd"/>
</dbReference>
<keyword evidence="4" id="KW-0804">Transcription</keyword>
<dbReference type="GO" id="GO:0003700">
    <property type="term" value="F:DNA-binding transcription factor activity"/>
    <property type="evidence" value="ECO:0007669"/>
    <property type="project" value="InterPro"/>
</dbReference>
<dbReference type="CDD" id="cd08414">
    <property type="entry name" value="PBP2_LTTR_aromatics_like"/>
    <property type="match status" value="1"/>
</dbReference>
<dbReference type="InterPro" id="IPR000847">
    <property type="entry name" value="LysR_HTH_N"/>
</dbReference>
<dbReference type="Pfam" id="PF00126">
    <property type="entry name" value="HTH_1"/>
    <property type="match status" value="1"/>
</dbReference>
<dbReference type="GO" id="GO:0032993">
    <property type="term" value="C:protein-DNA complex"/>
    <property type="evidence" value="ECO:0007669"/>
    <property type="project" value="TreeGrafter"/>
</dbReference>
<dbReference type="EMBL" id="RCDC01000004">
    <property type="protein sequence ID" value="RLK55947.1"/>
    <property type="molecule type" value="Genomic_DNA"/>
</dbReference>
<evidence type="ECO:0000313" key="6">
    <source>
        <dbReference type="EMBL" id="RLK55947.1"/>
    </source>
</evidence>
<dbReference type="RefSeq" id="WP_121036852.1">
    <property type="nucleotide sequence ID" value="NZ_RCDC01000004.1"/>
</dbReference>
<dbReference type="PRINTS" id="PR00039">
    <property type="entry name" value="HTHLYSR"/>
</dbReference>